<evidence type="ECO:0008006" key="3">
    <source>
        <dbReference type="Google" id="ProtNLM"/>
    </source>
</evidence>
<accession>A0A3S3S000</accession>
<dbReference type="OrthoDB" id="5872230at2"/>
<dbReference type="EMBL" id="RJLM01000006">
    <property type="protein sequence ID" value="RWX54585.1"/>
    <property type="molecule type" value="Genomic_DNA"/>
</dbReference>
<evidence type="ECO:0000313" key="1">
    <source>
        <dbReference type="EMBL" id="RWX54585.1"/>
    </source>
</evidence>
<reference evidence="1 2" key="1">
    <citation type="submission" date="2018-11" db="EMBL/GenBank/DDBJ databases">
        <title>Photobacterium sp. BEI247 sp. nov., a marine bacterium isolated from Yongle Blue Hole in the South China Sea.</title>
        <authorList>
            <person name="Wang X."/>
        </authorList>
    </citation>
    <scope>NUCLEOTIDE SEQUENCE [LARGE SCALE GENOMIC DNA]</scope>
    <source>
        <strain evidence="2">BEI247</strain>
    </source>
</reference>
<dbReference type="PROSITE" id="PS51257">
    <property type="entry name" value="PROKAR_LIPOPROTEIN"/>
    <property type="match status" value="1"/>
</dbReference>
<dbReference type="RefSeq" id="WP_128784854.1">
    <property type="nucleotide sequence ID" value="NZ_JAKJSG010000097.1"/>
</dbReference>
<dbReference type="AlphaFoldDB" id="A0A3S3S000"/>
<organism evidence="1 2">
    <name type="scientific">Photobacterium chitinilyticum</name>
    <dbReference type="NCBI Taxonomy" id="2485123"/>
    <lineage>
        <taxon>Bacteria</taxon>
        <taxon>Pseudomonadati</taxon>
        <taxon>Pseudomonadota</taxon>
        <taxon>Gammaproteobacteria</taxon>
        <taxon>Vibrionales</taxon>
        <taxon>Vibrionaceae</taxon>
        <taxon>Photobacterium</taxon>
    </lineage>
</organism>
<comment type="caution">
    <text evidence="1">The sequence shown here is derived from an EMBL/GenBank/DDBJ whole genome shotgun (WGS) entry which is preliminary data.</text>
</comment>
<sequence>MKRYLLLIISLLTMLAGCVAYPVTRTYYEPNPNDGDPAAISGCGYHTTKNDSLERVIDGATIHVMPEYVDGEDLKVTISIKNEFEYVDVYPGKIFVKDVASGNKLYPSDTSVTMQMPSKHMPFYRQWVTFSFPVSVNELDELYITIPTGSLVIPNLSTKNEASAVHFRFNKTKKADFYYNSINC</sequence>
<protein>
    <recommendedName>
        <fullName evidence="3">Lipoprotein</fullName>
    </recommendedName>
</protein>
<keyword evidence="2" id="KW-1185">Reference proteome</keyword>
<gene>
    <name evidence="1" type="ORF">EDI28_15945</name>
</gene>
<proteinExistence type="predicted"/>
<evidence type="ECO:0000313" key="2">
    <source>
        <dbReference type="Proteomes" id="UP000287563"/>
    </source>
</evidence>
<dbReference type="Proteomes" id="UP000287563">
    <property type="component" value="Unassembled WGS sequence"/>
</dbReference>
<name>A0A3S3S000_9GAMM</name>